<dbReference type="CDD" id="cd01949">
    <property type="entry name" value="GGDEF"/>
    <property type="match status" value="1"/>
</dbReference>
<dbReference type="PANTHER" id="PTHR45138:SF9">
    <property type="entry name" value="DIGUANYLATE CYCLASE DGCM-RELATED"/>
    <property type="match status" value="1"/>
</dbReference>
<keyword evidence="2" id="KW-0472">Membrane</keyword>
<dbReference type="SUPFAM" id="SSF55073">
    <property type="entry name" value="Nucleotide cyclase"/>
    <property type="match status" value="1"/>
</dbReference>
<dbReference type="PANTHER" id="PTHR45138">
    <property type="entry name" value="REGULATORY COMPONENTS OF SENSORY TRANSDUCTION SYSTEM"/>
    <property type="match status" value="1"/>
</dbReference>
<dbReference type="PROSITE" id="PS00962">
    <property type="entry name" value="RIBOSOMAL_S2_1"/>
    <property type="match status" value="1"/>
</dbReference>
<dbReference type="RefSeq" id="WP_273990343.1">
    <property type="nucleotide sequence ID" value="NZ_BAABQT010000018.1"/>
</dbReference>
<keyword evidence="2" id="KW-1133">Transmembrane helix</keyword>
<proteinExistence type="predicted"/>
<evidence type="ECO:0000313" key="5">
    <source>
        <dbReference type="Proteomes" id="UP001217044"/>
    </source>
</evidence>
<dbReference type="InterPro" id="IPR000160">
    <property type="entry name" value="GGDEF_dom"/>
</dbReference>
<dbReference type="InterPro" id="IPR050469">
    <property type="entry name" value="Diguanylate_Cyclase"/>
</dbReference>
<dbReference type="Pfam" id="PF00990">
    <property type="entry name" value="GGDEF"/>
    <property type="match status" value="1"/>
</dbReference>
<sequence length="371" mass="38630">MRRRAYVLAALVSAAAHLGILALKVPRGEWQDLPSFLTGLVVSVLVAWALTWGRLPTAQLNAPVAAAVTLATTVEFLPLVSAPAVGTQAYLTFVGTVALWFGLLPIRLAAVLSGTAYALFAALILTRPAPDVTLLTYLACITIVVGMVASFGQRVITYQQEAATFQQDALTDPLTGLPNRRALLTRLHAMWSAGTGFALLMLDLDHFKAVNDRYGHTAGDQVLAGTGAALLALIGPDGPDHTALARWGGEEFMLLLPGATARQAYAVTDRLQGAGLILGAGLPRVTFSAGAALSHEAATLDALLERVDERLHAAKAAGRRQVCWTAPAPAQAGPSALPGLDSPGTSAPREHAPPGTDACTNACTDTCADAH</sequence>
<dbReference type="InterPro" id="IPR018130">
    <property type="entry name" value="Ribosomal_uS2_CS"/>
</dbReference>
<name>A0ABY7V3M2_9DEIO</name>
<dbReference type="Gene3D" id="3.30.70.270">
    <property type="match status" value="1"/>
</dbReference>
<feature type="region of interest" description="Disordered" evidence="1">
    <location>
        <begin position="329"/>
        <end position="360"/>
    </location>
</feature>
<evidence type="ECO:0000259" key="3">
    <source>
        <dbReference type="PROSITE" id="PS50887"/>
    </source>
</evidence>
<protein>
    <submittedName>
        <fullName evidence="4">GGDEF domain-containing protein</fullName>
    </submittedName>
</protein>
<evidence type="ECO:0000313" key="4">
    <source>
        <dbReference type="EMBL" id="WDA59725.1"/>
    </source>
</evidence>
<feature type="transmembrane region" description="Helical" evidence="2">
    <location>
        <begin position="32"/>
        <end position="52"/>
    </location>
</feature>
<organism evidence="4 5">
    <name type="scientific">Deinococcus aquaticus</name>
    <dbReference type="NCBI Taxonomy" id="328692"/>
    <lineage>
        <taxon>Bacteria</taxon>
        <taxon>Thermotogati</taxon>
        <taxon>Deinococcota</taxon>
        <taxon>Deinococci</taxon>
        <taxon>Deinococcales</taxon>
        <taxon>Deinococcaceae</taxon>
        <taxon>Deinococcus</taxon>
    </lineage>
</organism>
<dbReference type="PROSITE" id="PS50887">
    <property type="entry name" value="GGDEF"/>
    <property type="match status" value="1"/>
</dbReference>
<feature type="transmembrane region" description="Helical" evidence="2">
    <location>
        <begin position="132"/>
        <end position="152"/>
    </location>
</feature>
<dbReference type="InterPro" id="IPR029787">
    <property type="entry name" value="Nucleotide_cyclase"/>
</dbReference>
<dbReference type="SMART" id="SM00267">
    <property type="entry name" value="GGDEF"/>
    <property type="match status" value="1"/>
</dbReference>
<reference evidence="4 5" key="1">
    <citation type="submission" date="2022-12" db="EMBL/GenBank/DDBJ databases">
        <title>Genome Sequence of Deinococcus aquaticus Type Strain PB314.</title>
        <authorList>
            <person name="Albert C."/>
            <person name="Hill J."/>
            <person name="Boren L."/>
            <person name="Scholz-Ng S."/>
            <person name="Fatema N."/>
            <person name="Grosso R."/>
            <person name="Soboslay E."/>
            <person name="Tuohy J."/>
        </authorList>
    </citation>
    <scope>NUCLEOTIDE SEQUENCE [LARGE SCALE GENOMIC DNA]</scope>
    <source>
        <strain evidence="4 5">PB-314</strain>
    </source>
</reference>
<accession>A0ABY7V3M2</accession>
<evidence type="ECO:0000256" key="2">
    <source>
        <dbReference type="SAM" id="Phobius"/>
    </source>
</evidence>
<keyword evidence="2" id="KW-0812">Transmembrane</keyword>
<keyword evidence="5" id="KW-1185">Reference proteome</keyword>
<dbReference type="NCBIfam" id="TIGR00254">
    <property type="entry name" value="GGDEF"/>
    <property type="match status" value="1"/>
</dbReference>
<dbReference type="Proteomes" id="UP001217044">
    <property type="component" value="Chromosome"/>
</dbReference>
<feature type="transmembrane region" description="Helical" evidence="2">
    <location>
        <begin position="97"/>
        <end position="125"/>
    </location>
</feature>
<gene>
    <name evidence="4" type="ORF">M8445_05840</name>
</gene>
<evidence type="ECO:0000256" key="1">
    <source>
        <dbReference type="SAM" id="MobiDB-lite"/>
    </source>
</evidence>
<feature type="domain" description="GGDEF" evidence="3">
    <location>
        <begin position="195"/>
        <end position="327"/>
    </location>
</feature>
<dbReference type="InterPro" id="IPR043128">
    <property type="entry name" value="Rev_trsase/Diguanyl_cyclase"/>
</dbReference>
<dbReference type="EMBL" id="CP115165">
    <property type="protein sequence ID" value="WDA59725.1"/>
    <property type="molecule type" value="Genomic_DNA"/>
</dbReference>